<protein>
    <submittedName>
        <fullName evidence="7">2-oxoacid:acceptor oxidoreductase family protein</fullName>
    </submittedName>
</protein>
<dbReference type="InterPro" id="IPR019752">
    <property type="entry name" value="Pyrv/ketoisovalerate_OxRed_cat"/>
</dbReference>
<dbReference type="Gene3D" id="3.30.70.3270">
    <property type="match status" value="1"/>
</dbReference>
<dbReference type="Pfam" id="PF13237">
    <property type="entry name" value="Fer4_10"/>
    <property type="match status" value="1"/>
</dbReference>
<dbReference type="RefSeq" id="WP_242162604.1">
    <property type="nucleotide sequence ID" value="NZ_JAJMLW010000001.1"/>
</dbReference>
<dbReference type="PANTHER" id="PTHR43366">
    <property type="entry name" value="PYRUVATE SYNTHASE SUBUNIT PORC"/>
    <property type="match status" value="1"/>
</dbReference>
<evidence type="ECO:0000256" key="1">
    <source>
        <dbReference type="ARBA" id="ARBA00022723"/>
    </source>
</evidence>
<evidence type="ECO:0000256" key="4">
    <source>
        <dbReference type="ARBA" id="ARBA00023014"/>
    </source>
</evidence>
<dbReference type="NCBIfam" id="TIGR02175">
    <property type="entry name" value="PorC_KorC"/>
    <property type="match status" value="1"/>
</dbReference>
<dbReference type="InterPro" id="IPR017896">
    <property type="entry name" value="4Fe4S_Fe-S-bd"/>
</dbReference>
<dbReference type="PROSITE" id="PS51379">
    <property type="entry name" value="4FE4S_FER_2"/>
    <property type="match status" value="2"/>
</dbReference>
<keyword evidence="2" id="KW-0560">Oxidoreductase</keyword>
<reference evidence="7" key="1">
    <citation type="submission" date="2021-11" db="EMBL/GenBank/DDBJ databases">
        <title>A Novel Adlercreutzia Species, isolated from a Allomyrina dichotoma larva feces.</title>
        <authorList>
            <person name="Suh M.K."/>
        </authorList>
    </citation>
    <scope>NUCLEOTIDE SEQUENCE</scope>
    <source>
        <strain evidence="7">JBNU-10</strain>
    </source>
</reference>
<dbReference type="Gene3D" id="3.40.920.10">
    <property type="entry name" value="Pyruvate-ferredoxin oxidoreductase, PFOR, domain III"/>
    <property type="match status" value="1"/>
</dbReference>
<evidence type="ECO:0000313" key="8">
    <source>
        <dbReference type="Proteomes" id="UP001430755"/>
    </source>
</evidence>
<keyword evidence="8" id="KW-1185">Reference proteome</keyword>
<evidence type="ECO:0000256" key="3">
    <source>
        <dbReference type="ARBA" id="ARBA00023004"/>
    </source>
</evidence>
<dbReference type="SUPFAM" id="SSF53323">
    <property type="entry name" value="Pyruvate-ferredoxin oxidoreductase, PFOR, domain III"/>
    <property type="match status" value="1"/>
</dbReference>
<name>A0ABS9WDI6_9ACTN</name>
<dbReference type="InterPro" id="IPR011898">
    <property type="entry name" value="PorD_KorD"/>
</dbReference>
<dbReference type="InterPro" id="IPR002869">
    <property type="entry name" value="Pyrv_flavodox_OxRed_cen"/>
</dbReference>
<gene>
    <name evidence="7" type="ORF">LPT13_00945</name>
</gene>
<dbReference type="PANTHER" id="PTHR43366:SF1">
    <property type="entry name" value="PYRUVATE SYNTHASE SUBUNIT PORC"/>
    <property type="match status" value="1"/>
</dbReference>
<dbReference type="Pfam" id="PF01558">
    <property type="entry name" value="POR"/>
    <property type="match status" value="1"/>
</dbReference>
<keyword evidence="4" id="KW-0411">Iron-sulfur</keyword>
<feature type="region of interest" description="Disordered" evidence="5">
    <location>
        <begin position="421"/>
        <end position="448"/>
    </location>
</feature>
<dbReference type="Proteomes" id="UP001430755">
    <property type="component" value="Unassembled WGS sequence"/>
</dbReference>
<dbReference type="InterPro" id="IPR011894">
    <property type="entry name" value="PorC_KorC"/>
</dbReference>
<proteinExistence type="predicted"/>
<dbReference type="InterPro" id="IPR017900">
    <property type="entry name" value="4Fe4S_Fe_S_CS"/>
</dbReference>
<feature type="domain" description="4Fe-4S ferredoxin-type" evidence="6">
    <location>
        <begin position="330"/>
        <end position="359"/>
    </location>
</feature>
<feature type="domain" description="4Fe-4S ferredoxin-type" evidence="6">
    <location>
        <begin position="372"/>
        <end position="401"/>
    </location>
</feature>
<dbReference type="NCBIfam" id="TIGR02179">
    <property type="entry name" value="PorD_KorD"/>
    <property type="match status" value="1"/>
</dbReference>
<keyword evidence="3" id="KW-0408">Iron</keyword>
<dbReference type="InterPro" id="IPR051626">
    <property type="entry name" value="Oxidoreductase_gamma_subunit"/>
</dbReference>
<evidence type="ECO:0000256" key="2">
    <source>
        <dbReference type="ARBA" id="ARBA00023002"/>
    </source>
</evidence>
<dbReference type="SUPFAM" id="SSF54862">
    <property type="entry name" value="4Fe-4S ferredoxins"/>
    <property type="match status" value="1"/>
</dbReference>
<evidence type="ECO:0000256" key="5">
    <source>
        <dbReference type="SAM" id="MobiDB-lite"/>
    </source>
</evidence>
<dbReference type="EMBL" id="JAJMLW010000001">
    <property type="protein sequence ID" value="MCI2240923.1"/>
    <property type="molecule type" value="Genomic_DNA"/>
</dbReference>
<comment type="caution">
    <text evidence="7">The sequence shown here is derived from an EMBL/GenBank/DDBJ whole genome shotgun (WGS) entry which is preliminary data.</text>
</comment>
<organism evidence="7 8">
    <name type="scientific">Adlercreutzia faecimuris</name>
    <dbReference type="NCBI Taxonomy" id="2897341"/>
    <lineage>
        <taxon>Bacteria</taxon>
        <taxon>Bacillati</taxon>
        <taxon>Actinomycetota</taxon>
        <taxon>Coriobacteriia</taxon>
        <taxon>Eggerthellales</taxon>
        <taxon>Eggerthellaceae</taxon>
        <taxon>Adlercreutzia</taxon>
    </lineage>
</organism>
<accession>A0ABS9WDI6</accession>
<evidence type="ECO:0000259" key="6">
    <source>
        <dbReference type="PROSITE" id="PS51379"/>
    </source>
</evidence>
<feature type="compositionally biased region" description="Low complexity" evidence="5">
    <location>
        <begin position="237"/>
        <end position="256"/>
    </location>
</feature>
<keyword evidence="1" id="KW-0479">Metal-binding</keyword>
<feature type="region of interest" description="Disordered" evidence="5">
    <location>
        <begin position="220"/>
        <end position="256"/>
    </location>
</feature>
<dbReference type="PROSITE" id="PS00198">
    <property type="entry name" value="4FE4S_FER_1"/>
    <property type="match status" value="1"/>
</dbReference>
<sequence length="469" mass="47167">MIEVLWHGRGGQGAFTAARLLGAAASMDEDAYALAFPSFGPERRGAPMRAFTKMSDAPIGDRSAITRADYVVYLDDTLLAGGWEDELKPGGVALVNSAKAADALLAAVGGSPEAAGRLLVIDANGISEALLGRPIPNTVFLGALSILCDRVTVEAVAEAVRQYMAPKLHEKNLAIVAEARHATAQALVARAEARRARGEGAGGAEGTRAAAGVGARAVSGASVSRETSAGGNPPTPVAEHPAAEAPASAELRGGAAPASPAPCGGVALAASAPLRDGAVAIPRLREEIAATGSGDADAPTLPSLDPRDFARSTCYQAGHLVTRNAGWRNERPLLAPALCTGCLQCYLYCPDGAIVRTHATKDQLSASDSAIAAVAFDYGFCKGCGVCVKACRFDAITMIPEESALAVERQVAAERAAASATPVGSPVPAGAPAGSPAAGPGAASGSAPAAGERLAGAFLSDYESEGGAR</sequence>
<evidence type="ECO:0000313" key="7">
    <source>
        <dbReference type="EMBL" id="MCI2240923.1"/>
    </source>
</evidence>